<feature type="domain" description="Cadherin" evidence="4">
    <location>
        <begin position="911"/>
        <end position="1025"/>
    </location>
</feature>
<dbReference type="SMART" id="SM00237">
    <property type="entry name" value="Calx_beta"/>
    <property type="match status" value="1"/>
</dbReference>
<dbReference type="PRINTS" id="PR00313">
    <property type="entry name" value="CABNDNGRPT"/>
</dbReference>
<dbReference type="InterPro" id="IPR018511">
    <property type="entry name" value="Hemolysin-typ_Ca-bd_CS"/>
</dbReference>
<dbReference type="InterPro" id="IPR001343">
    <property type="entry name" value="Hemolysn_Ca-bd"/>
</dbReference>
<dbReference type="GeneID" id="91007637"/>
<dbReference type="PANTHER" id="PTHR42834">
    <property type="entry name" value="ENDONUCLEASE/EXONUCLEASE/PHOSPHATASE FAMILY PROTEIN (AFU_ORTHOLOGUE AFUA_3G09210)"/>
    <property type="match status" value="1"/>
</dbReference>
<dbReference type="Gene3D" id="2.60.40.2030">
    <property type="match status" value="1"/>
</dbReference>
<dbReference type="OrthoDB" id="5469761at2"/>
<comment type="caution">
    <text evidence="5">The sequence shown here is derived from an EMBL/GenBank/DDBJ whole genome shotgun (WGS) entry which is preliminary data.</text>
</comment>
<dbReference type="EMBL" id="QAYE01000012">
    <property type="protein sequence ID" value="PTW44069.1"/>
    <property type="molecule type" value="Genomic_DNA"/>
</dbReference>
<organism evidence="5 6">
    <name type="scientific">Sphingomonas faeni</name>
    <dbReference type="NCBI Taxonomy" id="185950"/>
    <lineage>
        <taxon>Bacteria</taxon>
        <taxon>Pseudomonadati</taxon>
        <taxon>Pseudomonadota</taxon>
        <taxon>Alphaproteobacteria</taxon>
        <taxon>Sphingomonadales</taxon>
        <taxon>Sphingomonadaceae</taxon>
        <taxon>Sphingomonas</taxon>
    </lineage>
</organism>
<dbReference type="InterPro" id="IPR015919">
    <property type="entry name" value="Cadherin-like_sf"/>
</dbReference>
<dbReference type="Proteomes" id="UP000244013">
    <property type="component" value="Unassembled WGS sequence"/>
</dbReference>
<dbReference type="Gene3D" id="2.150.10.10">
    <property type="entry name" value="Serralysin-like metalloprotease, C-terminal"/>
    <property type="match status" value="1"/>
</dbReference>
<keyword evidence="1" id="KW-0732">Signal</keyword>
<dbReference type="Gene3D" id="2.60.40.60">
    <property type="entry name" value="Cadherins"/>
    <property type="match status" value="1"/>
</dbReference>
<keyword evidence="2" id="KW-0677">Repeat</keyword>
<evidence type="ECO:0000256" key="2">
    <source>
        <dbReference type="ARBA" id="ARBA00022737"/>
    </source>
</evidence>
<dbReference type="PROSITE" id="PS00330">
    <property type="entry name" value="HEMOLYSIN_CALCIUM"/>
    <property type="match status" value="2"/>
</dbReference>
<sequence length="1447" mass="149365">MTAFTDSEHASTITNAVAPQGPQLLYSTNFDGFTATGFAPGATSGRLNSNVFRILGLSDLAAPAYGFTSPAAGAPANDFGRGVILGSADPTSGGVYSPSANAALVVQPTGSDFVEGNGAIEARIQNTTGFTATSFEVAFDWAYRNSGGRANGLQLSYSSDGVSFTPVSSTAFTTPGAADTTVAASFTNVAAMVSISDVVVADSGYLYLRWGHTGSSGSGNRDEIGIDNLNVRAGVTDAPTLTFSDVTIEEGNSGTRFAALTLTRTDTEGTATVNYTTANGTALVNSDYRMDSGVVTFNPGVATVTIQLAILSDTRNEPNESFFVNFSSPQGFLLPDNQARVTITNDDTGPVAIYDIQGLGHRSAYEGLTVQTSGVVTALRTTGSDRGYYLQDATGDGDSRTSDAIFVSTGSVSPTVAVGNAITLTGNVTEYTANAANLTITRLTGTTGVTVTTAAAALPAATLISTEAGGYAPPTQIIDDDRLQSYEPATDGIDYYESLEGMMVSVRAPLVVSATDTVGQTYVVANQGIGATGVNERFGITISAGDNAPEKIKIYAPGGGTFDQGDVLGDVTGILTYFGNTGGTSASYELDPIGGLTVTNDRPAPSRETSTILGDTDHMTIASFNVENADPGDGAQKFQLIATEVTQALRNPDVIGLQEIQDADGAGTGTDLSGTATAQSIIDAIVAAGGPRYRYTEVEPSGPNTTGGEPGGNIRNGYLYNPDRVSLVDGSVRLIEDQAFTGSRRPLVATFGFNGEEVTVVNAHSTSRGGSDTLFGANQPPAQAGDGSRTAQANAIKSYIDTLQAANVNVHVATLGDFNGYYYETALSRLTDDGRLTNLYTLLPVEERYSYLFEGYLQAFDNIIVSNNLLDGAAFDVVHYNAEQPDSSRITDHDQALAKLYIPRANTAPTNLTISASSVAENLAAGTVVGNVTGQDAEGGALTYSLLDDAGGRFAINGTTGEVTTRTLLDYEATPTVAVTARATDAGGLFRDQQFTVTVTDVNPEMVVGTDANETVIGGAGDDVFSMGGGNDQLFGRAGMDQLFGGAGDDLLDGGLGPDIMDGGAGNDLYIVDNAGDQIVEADGNGIDSVEASISYVLGANLENLTLIGTAAIDGIGNNGNNYILGNVGRNLLGGGAGDDIIATVAGISAIKPDAGFDRVDGGAGTDTLMLGGYQSDYHLLSAGERTFLITARGATEVTGVERGNFSDTAAQPWSTVTSSTASFDALSYIAGYSDLRAVYGTDAAAGASHFLRFGFDEGRSLSFNALDYIASYSDLRATYGIDGSAGASHMIRFGANEGRSVTFDGWAYLASYDDLIRTYGPNEASAAQHFIRFGAGENRATTFDAAAYAAANPDLAAAFGTDREALARHYVMYGYAEGRALDAGTSAPAMAALAADPVEVAAPAPSLAAAFVSDTPGHGDAVRFTGEAWLGMSEVNHVAADNYVIA</sequence>
<evidence type="ECO:0000313" key="5">
    <source>
        <dbReference type="EMBL" id="PTW44069.1"/>
    </source>
</evidence>
<keyword evidence="3" id="KW-0106">Calcium</keyword>
<dbReference type="Pfam" id="PF19580">
    <property type="entry name" value="Exo_endo_phos_3"/>
    <property type="match status" value="1"/>
</dbReference>
<dbReference type="PROSITE" id="PS50268">
    <property type="entry name" value="CADHERIN_2"/>
    <property type="match status" value="1"/>
</dbReference>
<dbReference type="GO" id="GO:0007156">
    <property type="term" value="P:homophilic cell adhesion via plasma membrane adhesion molecules"/>
    <property type="evidence" value="ECO:0007669"/>
    <property type="project" value="InterPro"/>
</dbReference>
<dbReference type="RefSeq" id="WP_107955788.1">
    <property type="nucleotide sequence ID" value="NZ_QAYE01000012.1"/>
</dbReference>
<dbReference type="SUPFAM" id="SSF49313">
    <property type="entry name" value="Cadherin-like"/>
    <property type="match status" value="1"/>
</dbReference>
<dbReference type="InterPro" id="IPR002126">
    <property type="entry name" value="Cadherin-like_dom"/>
</dbReference>
<dbReference type="SUPFAM" id="SSF51120">
    <property type="entry name" value="beta-Roll"/>
    <property type="match status" value="2"/>
</dbReference>
<gene>
    <name evidence="5" type="ORF">C8J25_11212</name>
</gene>
<reference evidence="5 6" key="1">
    <citation type="submission" date="2018-04" db="EMBL/GenBank/DDBJ databases">
        <title>Genomic Encyclopedia of Type Strains, Phase III (KMG-III): the genomes of soil and plant-associated and newly described type strains.</title>
        <authorList>
            <person name="Whitman W."/>
        </authorList>
    </citation>
    <scope>NUCLEOTIDE SEQUENCE [LARGE SCALE GENOMIC DNA]</scope>
    <source>
        <strain evidence="5 6">MA-olki</strain>
    </source>
</reference>
<dbReference type="InterPro" id="IPR036691">
    <property type="entry name" value="Endo/exonu/phosph_ase_sf"/>
</dbReference>
<evidence type="ECO:0000313" key="6">
    <source>
        <dbReference type="Proteomes" id="UP000244013"/>
    </source>
</evidence>
<dbReference type="GO" id="GO:0007154">
    <property type="term" value="P:cell communication"/>
    <property type="evidence" value="ECO:0007669"/>
    <property type="project" value="InterPro"/>
</dbReference>
<dbReference type="InterPro" id="IPR011049">
    <property type="entry name" value="Serralysin-like_metalloprot_C"/>
</dbReference>
<dbReference type="GO" id="GO:0016020">
    <property type="term" value="C:membrane"/>
    <property type="evidence" value="ECO:0007669"/>
    <property type="project" value="InterPro"/>
</dbReference>
<proteinExistence type="predicted"/>
<dbReference type="InterPro" id="IPR038081">
    <property type="entry name" value="CalX-like_sf"/>
</dbReference>
<dbReference type="PANTHER" id="PTHR42834:SF1">
    <property type="entry name" value="ENDONUCLEASE_EXONUCLEASE_PHOSPHATASE FAMILY PROTEIN (AFU_ORTHOLOGUE AFUA_3G09210)"/>
    <property type="match status" value="1"/>
</dbReference>
<evidence type="ECO:0000256" key="3">
    <source>
        <dbReference type="ARBA" id="ARBA00022837"/>
    </source>
</evidence>
<dbReference type="Pfam" id="PF00028">
    <property type="entry name" value="Cadherin"/>
    <property type="match status" value="1"/>
</dbReference>
<evidence type="ECO:0000256" key="1">
    <source>
        <dbReference type="ARBA" id="ARBA00022729"/>
    </source>
</evidence>
<dbReference type="CDD" id="cd11304">
    <property type="entry name" value="Cadherin_repeat"/>
    <property type="match status" value="1"/>
</dbReference>
<dbReference type="Gene3D" id="3.60.10.10">
    <property type="entry name" value="Endonuclease/exonuclease/phosphatase"/>
    <property type="match status" value="1"/>
</dbReference>
<dbReference type="Pfam" id="PF00353">
    <property type="entry name" value="HemolysinCabind"/>
    <property type="match status" value="3"/>
</dbReference>
<dbReference type="CDD" id="cd04486">
    <property type="entry name" value="YhcR_OBF_like"/>
    <property type="match status" value="1"/>
</dbReference>
<accession>A0A2T5TXX1</accession>
<dbReference type="Pfam" id="PF03160">
    <property type="entry name" value="Calx-beta"/>
    <property type="match status" value="1"/>
</dbReference>
<protein>
    <recommendedName>
        <fullName evidence="4">Cadherin domain-containing protein</fullName>
    </recommendedName>
</protein>
<dbReference type="GO" id="GO:0003824">
    <property type="term" value="F:catalytic activity"/>
    <property type="evidence" value="ECO:0007669"/>
    <property type="project" value="InterPro"/>
</dbReference>
<evidence type="ECO:0000259" key="4">
    <source>
        <dbReference type="PROSITE" id="PS50268"/>
    </source>
</evidence>
<name>A0A2T5TXX1_9SPHN</name>
<dbReference type="GO" id="GO:0005509">
    <property type="term" value="F:calcium ion binding"/>
    <property type="evidence" value="ECO:0007669"/>
    <property type="project" value="InterPro"/>
</dbReference>
<dbReference type="SMART" id="SM00112">
    <property type="entry name" value="CA"/>
    <property type="match status" value="1"/>
</dbReference>
<dbReference type="InterPro" id="IPR005135">
    <property type="entry name" value="Endo/exonuclease/phosphatase"/>
</dbReference>
<dbReference type="InterPro" id="IPR003644">
    <property type="entry name" value="Calx_beta"/>
</dbReference>
<dbReference type="SUPFAM" id="SSF141072">
    <property type="entry name" value="CalX-like"/>
    <property type="match status" value="1"/>
</dbReference>
<dbReference type="SUPFAM" id="SSF56219">
    <property type="entry name" value="DNase I-like"/>
    <property type="match status" value="1"/>
</dbReference>